<gene>
    <name evidence="2" type="ORF">DC094_12740</name>
</gene>
<proteinExistence type="predicted"/>
<dbReference type="EMBL" id="QDDL01000005">
    <property type="protein sequence ID" value="PVZ68164.1"/>
    <property type="molecule type" value="Genomic_DNA"/>
</dbReference>
<organism evidence="2 3">
    <name type="scientific">Pelagibaculum spongiae</name>
    <dbReference type="NCBI Taxonomy" id="2080658"/>
    <lineage>
        <taxon>Bacteria</taxon>
        <taxon>Pseudomonadati</taxon>
        <taxon>Pseudomonadota</taxon>
        <taxon>Gammaproteobacteria</taxon>
        <taxon>Oceanospirillales</taxon>
        <taxon>Pelagibaculum</taxon>
    </lineage>
</organism>
<dbReference type="OrthoDB" id="983063at2"/>
<name>A0A2V1GT21_9GAMM</name>
<dbReference type="Proteomes" id="UP000244906">
    <property type="component" value="Unassembled WGS sequence"/>
</dbReference>
<dbReference type="RefSeq" id="WP_116687493.1">
    <property type="nucleotide sequence ID" value="NZ_CAWNYD010000005.1"/>
</dbReference>
<reference evidence="2 3" key="1">
    <citation type="submission" date="2018-04" db="EMBL/GenBank/DDBJ databases">
        <title>Thalassorhabdus spongiae gen. nov., sp. nov., isolated from a marine sponge in South-West Iceland.</title>
        <authorList>
            <person name="Knobloch S."/>
            <person name="Daussin A."/>
            <person name="Johannsson R."/>
            <person name="Marteinsson V.T."/>
        </authorList>
    </citation>
    <scope>NUCLEOTIDE SEQUENCE [LARGE SCALE GENOMIC DNA]</scope>
    <source>
        <strain evidence="2 3">Hp12</strain>
    </source>
</reference>
<evidence type="ECO:0000313" key="2">
    <source>
        <dbReference type="EMBL" id="PVZ68164.1"/>
    </source>
</evidence>
<evidence type="ECO:0000313" key="3">
    <source>
        <dbReference type="Proteomes" id="UP000244906"/>
    </source>
</evidence>
<dbReference type="AlphaFoldDB" id="A0A2V1GT21"/>
<feature type="region of interest" description="Disordered" evidence="1">
    <location>
        <begin position="1"/>
        <end position="27"/>
    </location>
</feature>
<evidence type="ECO:0000256" key="1">
    <source>
        <dbReference type="SAM" id="MobiDB-lite"/>
    </source>
</evidence>
<keyword evidence="3" id="KW-1185">Reference proteome</keyword>
<accession>A0A2V1GT21</accession>
<sequence>MGKNDNKFGNKRKTNFIGSRPSDDIESSDLSKRCKFNFSYFDDSQPCGQSFSDWESSTGMTSLASLLTKVKEYTRQPLIYWQNQRVGGGGLKVFEIYKGFPKKSAFSAPPSIPHDVHWARFRLGNKIRLAGFVMPGTMDGQEINGFRLDKNTFYVVFLDKDHMFYQTEKD</sequence>
<comment type="caution">
    <text evidence="2">The sequence shown here is derived from an EMBL/GenBank/DDBJ whole genome shotgun (WGS) entry which is preliminary data.</text>
</comment>
<protein>
    <submittedName>
        <fullName evidence="2">Uncharacterized protein</fullName>
    </submittedName>
</protein>